<organism evidence="2 3">
    <name type="scientific">Tardibacter chloracetimidivorans</name>
    <dbReference type="NCBI Taxonomy" id="1921510"/>
    <lineage>
        <taxon>Bacteria</taxon>
        <taxon>Pseudomonadati</taxon>
        <taxon>Pseudomonadota</taxon>
        <taxon>Alphaproteobacteria</taxon>
        <taxon>Sphingomonadales</taxon>
        <taxon>Sphingomonadaceae</taxon>
        <taxon>Tardibacter</taxon>
    </lineage>
</organism>
<dbReference type="Proteomes" id="UP000182063">
    <property type="component" value="Plasmid pHSL1"/>
</dbReference>
<sequence>MKAPRPGIGDNGGPPLDDPAPQTPPPAYAPRPYDAACSRCLHWKPPTEREEFDYRAWKGGYGRRVKEPSGYCHHIRHRPGGPVASGGTMGRSFCYNFERKPDPEPERGRAFVTIWQGDKIAWQGREGEEPAEFRQGELDL</sequence>
<name>A0A1L4A089_9SPHN</name>
<feature type="region of interest" description="Disordered" evidence="1">
    <location>
        <begin position="1"/>
        <end position="31"/>
    </location>
</feature>
<dbReference type="KEGG" id="sphj:BSL82_17825"/>
<evidence type="ECO:0000313" key="3">
    <source>
        <dbReference type="Proteomes" id="UP000182063"/>
    </source>
</evidence>
<dbReference type="RefSeq" id="WP_072598931.1">
    <property type="nucleotide sequence ID" value="NZ_CP018222.1"/>
</dbReference>
<evidence type="ECO:0000313" key="2">
    <source>
        <dbReference type="EMBL" id="API61301.1"/>
    </source>
</evidence>
<evidence type="ECO:0000256" key="1">
    <source>
        <dbReference type="SAM" id="MobiDB-lite"/>
    </source>
</evidence>
<dbReference type="OrthoDB" id="7479444at2"/>
<gene>
    <name evidence="2" type="ORF">BSL82_17825</name>
</gene>
<proteinExistence type="predicted"/>
<geneLocation type="plasmid" evidence="3">
    <name>phsl1</name>
</geneLocation>
<protein>
    <submittedName>
        <fullName evidence="2">Uncharacterized protein</fullName>
    </submittedName>
</protein>
<feature type="compositionally biased region" description="Pro residues" evidence="1">
    <location>
        <begin position="16"/>
        <end position="29"/>
    </location>
</feature>
<dbReference type="EMBL" id="CP018222">
    <property type="protein sequence ID" value="API61301.1"/>
    <property type="molecule type" value="Genomic_DNA"/>
</dbReference>
<keyword evidence="3" id="KW-1185">Reference proteome</keyword>
<dbReference type="AlphaFoldDB" id="A0A1L4A089"/>
<accession>A0A1L4A089</accession>
<keyword evidence="2" id="KW-0614">Plasmid</keyword>
<reference evidence="2 3" key="1">
    <citation type="submission" date="2016-11" db="EMBL/GenBank/DDBJ databases">
        <title>Complete Genome Sequence of alachlor-degrading Sphingomonas sp. strain JJ-A5.</title>
        <authorList>
            <person name="Lee H."/>
            <person name="Ka J.-O."/>
        </authorList>
    </citation>
    <scope>NUCLEOTIDE SEQUENCE [LARGE SCALE GENOMIC DNA]</scope>
    <source>
        <strain evidence="2 3">JJ-A5</strain>
        <plasmid evidence="3">phsl1</plasmid>
    </source>
</reference>